<dbReference type="Proteomes" id="UP001271648">
    <property type="component" value="Unassembled WGS sequence"/>
</dbReference>
<sequence length="158" mass="17765">MKKYIILAVFLSAIVLSGCNKTNKELSGDVPPEVIIEIDGETYVTILGSYCWGPDSSGTAICADTAGPVELLEDKEPIQVQVGEKVTVIMDYKPKPNEIHLSQIMNDKRTEIELNNNQFMAPDEKGTYFYAYSVWWMDEEDENLSHGDAFYAFVLEVK</sequence>
<reference evidence="1 2" key="1">
    <citation type="submission" date="2023-06" db="EMBL/GenBank/DDBJ databases">
        <title>Sporosarcina sp. nov., isolated from Korean traditional fermented seafood 'Jeotgal'.</title>
        <authorList>
            <person name="Yang A.I."/>
            <person name="Shin N.-R."/>
        </authorList>
    </citation>
    <scope>NUCLEOTIDE SEQUENCE [LARGE SCALE GENOMIC DNA]</scope>
    <source>
        <strain evidence="1 2">KCTC43456</strain>
    </source>
</reference>
<evidence type="ECO:0000313" key="2">
    <source>
        <dbReference type="Proteomes" id="UP001271648"/>
    </source>
</evidence>
<evidence type="ECO:0008006" key="3">
    <source>
        <dbReference type="Google" id="ProtNLM"/>
    </source>
</evidence>
<dbReference type="PROSITE" id="PS51257">
    <property type="entry name" value="PROKAR_LIPOPROTEIN"/>
    <property type="match status" value="1"/>
</dbReference>
<evidence type="ECO:0000313" key="1">
    <source>
        <dbReference type="EMBL" id="MDW0118360.1"/>
    </source>
</evidence>
<gene>
    <name evidence="1" type="ORF">QTL97_15620</name>
</gene>
<protein>
    <recommendedName>
        <fullName evidence="3">Lipoprotein</fullName>
    </recommendedName>
</protein>
<dbReference type="EMBL" id="JAUBDJ010000012">
    <property type="protein sequence ID" value="MDW0118360.1"/>
    <property type="molecule type" value="Genomic_DNA"/>
</dbReference>
<keyword evidence="2" id="KW-1185">Reference proteome</keyword>
<proteinExistence type="predicted"/>
<name>A0AAW9AE29_9BACL</name>
<dbReference type="RefSeq" id="WP_283734123.1">
    <property type="nucleotide sequence ID" value="NZ_CP125968.1"/>
</dbReference>
<dbReference type="AlphaFoldDB" id="A0AAW9AE29"/>
<organism evidence="1 2">
    <name type="scientific">Sporosarcina thermotolerans</name>
    <dbReference type="NCBI Taxonomy" id="633404"/>
    <lineage>
        <taxon>Bacteria</taxon>
        <taxon>Bacillati</taxon>
        <taxon>Bacillota</taxon>
        <taxon>Bacilli</taxon>
        <taxon>Bacillales</taxon>
        <taxon>Caryophanaceae</taxon>
        <taxon>Sporosarcina</taxon>
    </lineage>
</organism>
<accession>A0AAW9AE29</accession>
<comment type="caution">
    <text evidence="1">The sequence shown here is derived from an EMBL/GenBank/DDBJ whole genome shotgun (WGS) entry which is preliminary data.</text>
</comment>